<dbReference type="GO" id="GO:0050661">
    <property type="term" value="F:NADP binding"/>
    <property type="evidence" value="ECO:0007669"/>
    <property type="project" value="InterPro"/>
</dbReference>
<organism evidence="5 6">
    <name type="scientific">Pleurostoma richardsiae</name>
    <dbReference type="NCBI Taxonomy" id="41990"/>
    <lineage>
        <taxon>Eukaryota</taxon>
        <taxon>Fungi</taxon>
        <taxon>Dikarya</taxon>
        <taxon>Ascomycota</taxon>
        <taxon>Pezizomycotina</taxon>
        <taxon>Sordariomycetes</taxon>
        <taxon>Sordariomycetidae</taxon>
        <taxon>Calosphaeriales</taxon>
        <taxon>Pleurostomataceae</taxon>
        <taxon>Pleurostoma</taxon>
    </lineage>
</organism>
<dbReference type="InterPro" id="IPR020946">
    <property type="entry name" value="Flavin_mOase-like"/>
</dbReference>
<accession>A0AA38RHC9</accession>
<comment type="similarity">
    <text evidence="1">Belongs to the FAD-binding monooxygenase family.</text>
</comment>
<keyword evidence="3" id="KW-0274">FAD</keyword>
<evidence type="ECO:0000256" key="3">
    <source>
        <dbReference type="ARBA" id="ARBA00022827"/>
    </source>
</evidence>
<dbReference type="Pfam" id="PF00743">
    <property type="entry name" value="FMO-like"/>
    <property type="match status" value="1"/>
</dbReference>
<evidence type="ECO:0000313" key="5">
    <source>
        <dbReference type="EMBL" id="KAJ9132078.1"/>
    </source>
</evidence>
<keyword evidence="5" id="KW-0503">Monooxygenase</keyword>
<dbReference type="Gene3D" id="3.50.50.60">
    <property type="entry name" value="FAD/NAD(P)-binding domain"/>
    <property type="match status" value="2"/>
</dbReference>
<dbReference type="InterPro" id="IPR051209">
    <property type="entry name" value="FAD-bind_Monooxygenase_sf"/>
</dbReference>
<evidence type="ECO:0000313" key="6">
    <source>
        <dbReference type="Proteomes" id="UP001174694"/>
    </source>
</evidence>
<name>A0AA38RHC9_9PEZI</name>
<dbReference type="PANTHER" id="PTHR42877:SF7">
    <property type="entry name" value="FLAVIN-BINDING MONOOXYGENASE-RELATED"/>
    <property type="match status" value="1"/>
</dbReference>
<dbReference type="PANTHER" id="PTHR42877">
    <property type="entry name" value="L-ORNITHINE N(5)-MONOOXYGENASE-RELATED"/>
    <property type="match status" value="1"/>
</dbReference>
<evidence type="ECO:0000256" key="2">
    <source>
        <dbReference type="ARBA" id="ARBA00022630"/>
    </source>
</evidence>
<dbReference type="AlphaFoldDB" id="A0AA38RHC9"/>
<comment type="caution">
    <text evidence="5">The sequence shown here is derived from an EMBL/GenBank/DDBJ whole genome shotgun (WGS) entry which is preliminary data.</text>
</comment>
<protein>
    <submittedName>
        <fullName evidence="5">Monooxygenase</fullName>
    </submittedName>
</protein>
<dbReference type="SUPFAM" id="SSF51905">
    <property type="entry name" value="FAD/NAD(P)-binding domain"/>
    <property type="match status" value="3"/>
</dbReference>
<dbReference type="GO" id="GO:0004499">
    <property type="term" value="F:N,N-dimethylaniline monooxygenase activity"/>
    <property type="evidence" value="ECO:0007669"/>
    <property type="project" value="InterPro"/>
</dbReference>
<evidence type="ECO:0000256" key="1">
    <source>
        <dbReference type="ARBA" id="ARBA00010139"/>
    </source>
</evidence>
<proteinExistence type="inferred from homology"/>
<sequence>MFNPKGHAVDEGHPVRVVIIGAGVSGIALYIRLLQYVPAVTVTIFEKNPSLGGTWYENRYPGVACDIPSHVYQYSFEPNPEWSKLFAEGPEILEYVKAVARKYRVDEKIRYSSKVIGATWDGEQGVWSIEVEISDAQGRISTQKTSAEVVISATGILNNWKWPDIEGLSAFEGKLVHSADWDMSWNYEGKTVALIGCGSSAIQILPHLQKKCSRVYNFVRGGTWISYPFGSTLTEGILKNSDEPGNYKYTPEERARFLSDQQFYLDFRRTMESFINKDFPCLFPGSVEEVDGTKKIRDTMRQKLSAKPGLYEVLEPSFTPGCRRLTPGPGYLEALVKDNVELIKTPIVCAREDSILTEDGKEWEVDAIVCATGFDTSYHPRFPIIGRGGQSLSDRWGSRATAYMSHSVPGFPNYFMVGGPNSATGGGSLLLILESVIGYVVKAVQKISREHLKAMEAKEDALDAWVTYLDKYFPDTVHVDVCTSWYKVNGNIVGLWPGSSLHAMKALDNPRWEDYEYELLRESGRLDWIGNGWTLEDMRRGNLGYYVDTPDLPPIPTYQVITRQP</sequence>
<reference evidence="5" key="1">
    <citation type="submission" date="2022-07" db="EMBL/GenBank/DDBJ databases">
        <title>Fungi with potential for degradation of polypropylene.</title>
        <authorList>
            <person name="Gostincar C."/>
        </authorList>
    </citation>
    <scope>NUCLEOTIDE SEQUENCE</scope>
    <source>
        <strain evidence="5">EXF-13308</strain>
    </source>
</reference>
<dbReference type="InterPro" id="IPR036188">
    <property type="entry name" value="FAD/NAD-bd_sf"/>
</dbReference>
<dbReference type="Proteomes" id="UP001174694">
    <property type="component" value="Unassembled WGS sequence"/>
</dbReference>
<keyword evidence="6" id="KW-1185">Reference proteome</keyword>
<evidence type="ECO:0000256" key="4">
    <source>
        <dbReference type="ARBA" id="ARBA00023002"/>
    </source>
</evidence>
<dbReference type="EMBL" id="JANBVO010000061">
    <property type="protein sequence ID" value="KAJ9132078.1"/>
    <property type="molecule type" value="Genomic_DNA"/>
</dbReference>
<gene>
    <name evidence="5" type="ORF">NKR23_g11425</name>
</gene>
<dbReference type="GO" id="GO:0050660">
    <property type="term" value="F:flavin adenine dinucleotide binding"/>
    <property type="evidence" value="ECO:0007669"/>
    <property type="project" value="InterPro"/>
</dbReference>
<keyword evidence="4" id="KW-0560">Oxidoreductase</keyword>
<keyword evidence="2" id="KW-0285">Flavoprotein</keyword>